<protein>
    <submittedName>
        <fullName evidence="2">Uncharacterized protein</fullName>
    </submittedName>
</protein>
<proteinExistence type="predicted"/>
<dbReference type="AlphaFoldDB" id="A0A3L6SB10"/>
<gene>
    <name evidence="2" type="ORF">C2845_PM02G17910</name>
</gene>
<feature type="compositionally biased region" description="Low complexity" evidence="1">
    <location>
        <begin position="236"/>
        <end position="251"/>
    </location>
</feature>
<dbReference type="STRING" id="4540.A0A3L6SB10"/>
<feature type="region of interest" description="Disordered" evidence="1">
    <location>
        <begin position="223"/>
        <end position="289"/>
    </location>
</feature>
<feature type="compositionally biased region" description="Polar residues" evidence="1">
    <location>
        <begin position="226"/>
        <end position="235"/>
    </location>
</feature>
<keyword evidence="3" id="KW-1185">Reference proteome</keyword>
<accession>A0A3L6SB10</accession>
<feature type="region of interest" description="Disordered" evidence="1">
    <location>
        <begin position="173"/>
        <end position="202"/>
    </location>
</feature>
<feature type="compositionally biased region" description="Low complexity" evidence="1">
    <location>
        <begin position="184"/>
        <end position="197"/>
    </location>
</feature>
<dbReference type="OrthoDB" id="692789at2759"/>
<feature type="compositionally biased region" description="Low complexity" evidence="1">
    <location>
        <begin position="267"/>
        <end position="281"/>
    </location>
</feature>
<evidence type="ECO:0000313" key="3">
    <source>
        <dbReference type="Proteomes" id="UP000275267"/>
    </source>
</evidence>
<reference evidence="3" key="1">
    <citation type="journal article" date="2019" name="Nat. Commun.">
        <title>The genome of broomcorn millet.</title>
        <authorList>
            <person name="Zou C."/>
            <person name="Miki D."/>
            <person name="Li D."/>
            <person name="Tang Q."/>
            <person name="Xiao L."/>
            <person name="Rajput S."/>
            <person name="Deng P."/>
            <person name="Jia W."/>
            <person name="Huang R."/>
            <person name="Zhang M."/>
            <person name="Sun Y."/>
            <person name="Hu J."/>
            <person name="Fu X."/>
            <person name="Schnable P.S."/>
            <person name="Li F."/>
            <person name="Zhang H."/>
            <person name="Feng B."/>
            <person name="Zhu X."/>
            <person name="Liu R."/>
            <person name="Schnable J.C."/>
            <person name="Zhu J.-K."/>
            <person name="Zhang H."/>
        </authorList>
    </citation>
    <scope>NUCLEOTIDE SEQUENCE [LARGE SCALE GENOMIC DNA]</scope>
</reference>
<organism evidence="2 3">
    <name type="scientific">Panicum miliaceum</name>
    <name type="common">Proso millet</name>
    <name type="synonym">Broomcorn millet</name>
    <dbReference type="NCBI Taxonomy" id="4540"/>
    <lineage>
        <taxon>Eukaryota</taxon>
        <taxon>Viridiplantae</taxon>
        <taxon>Streptophyta</taxon>
        <taxon>Embryophyta</taxon>
        <taxon>Tracheophyta</taxon>
        <taxon>Spermatophyta</taxon>
        <taxon>Magnoliopsida</taxon>
        <taxon>Liliopsida</taxon>
        <taxon>Poales</taxon>
        <taxon>Poaceae</taxon>
        <taxon>PACMAD clade</taxon>
        <taxon>Panicoideae</taxon>
        <taxon>Panicodae</taxon>
        <taxon>Paniceae</taxon>
        <taxon>Panicinae</taxon>
        <taxon>Panicum</taxon>
        <taxon>Panicum sect. Panicum</taxon>
    </lineage>
</organism>
<evidence type="ECO:0000313" key="2">
    <source>
        <dbReference type="EMBL" id="RLN17729.1"/>
    </source>
</evidence>
<name>A0A3L6SB10_PANMI</name>
<dbReference type="Proteomes" id="UP000275267">
    <property type="component" value="Unassembled WGS sequence"/>
</dbReference>
<evidence type="ECO:0000256" key="1">
    <source>
        <dbReference type="SAM" id="MobiDB-lite"/>
    </source>
</evidence>
<feature type="compositionally biased region" description="Polar residues" evidence="1">
    <location>
        <begin position="173"/>
        <end position="183"/>
    </location>
</feature>
<sequence length="289" mass="32697">MPNVPNTAWMPMQLPIKEVVRSSHRAHQQLIGLMQPQSQQNQIQQLQKNIGPSFHSHRDQLQKQLRIQQQHPIQQILKTSAGMVLQQNNIDQHKQHIHAPWGLQEDSASSISMDFTTYTGNPNNAGDWHEESFRMINKENITPHLREKLPFIERQIIRILDFQRTMSVMKGHQQFQQSAGQAPSSFISQQQQSDQASVYATAQTGHPCASDWQDELYEMAPAGHQQFHQSDGQAPSSDTSQQHQSSQGVQEQDNHTNQMPRASFSGANERTTADEAAAADASPLFDLNK</sequence>
<comment type="caution">
    <text evidence="2">The sequence shown here is derived from an EMBL/GenBank/DDBJ whole genome shotgun (WGS) entry which is preliminary data.</text>
</comment>
<dbReference type="EMBL" id="PQIB02000005">
    <property type="protein sequence ID" value="RLN17729.1"/>
    <property type="molecule type" value="Genomic_DNA"/>
</dbReference>